<accession>A0A0T5PDM9</accession>
<dbReference type="EMBL" id="LAXI01000002">
    <property type="protein sequence ID" value="KRS19203.1"/>
    <property type="molecule type" value="Genomic_DNA"/>
</dbReference>
<evidence type="ECO:0000313" key="2">
    <source>
        <dbReference type="EMBL" id="KRS19203.1"/>
    </source>
</evidence>
<feature type="transmembrane region" description="Helical" evidence="1">
    <location>
        <begin position="129"/>
        <end position="149"/>
    </location>
</feature>
<dbReference type="Proteomes" id="UP000325785">
    <property type="component" value="Chromosome"/>
</dbReference>
<keyword evidence="1" id="KW-0472">Membrane</keyword>
<proteinExistence type="predicted"/>
<evidence type="ECO:0000313" key="4">
    <source>
        <dbReference type="Proteomes" id="UP000051401"/>
    </source>
</evidence>
<feature type="transmembrane region" description="Helical" evidence="1">
    <location>
        <begin position="46"/>
        <end position="72"/>
    </location>
</feature>
<dbReference type="KEGG" id="rid:RIdsm_01621"/>
<dbReference type="AlphaFoldDB" id="A0A0T5PDM9"/>
<feature type="transmembrane region" description="Helical" evidence="1">
    <location>
        <begin position="106"/>
        <end position="122"/>
    </location>
</feature>
<dbReference type="Pfam" id="PF10688">
    <property type="entry name" value="Imp-YgjV"/>
    <property type="match status" value="1"/>
</dbReference>
<evidence type="ECO:0000256" key="1">
    <source>
        <dbReference type="SAM" id="Phobius"/>
    </source>
</evidence>
<dbReference type="PATRIC" id="fig|540747.5.peg.2781"/>
<reference evidence="3 5" key="2">
    <citation type="submission" date="2018-08" db="EMBL/GenBank/DDBJ databases">
        <title>Genetic Globetrotter - A new plasmid hitch-hiking vast phylogenetic and geographic distances.</title>
        <authorList>
            <person name="Vollmers J."/>
            <person name="Petersen J."/>
        </authorList>
    </citation>
    <scope>NUCLEOTIDE SEQUENCE [LARGE SCALE GENOMIC DNA]</scope>
    <source>
        <strain evidence="3 5">DSM 26383</strain>
    </source>
</reference>
<protein>
    <submittedName>
        <fullName evidence="3">Bacterial inner membrane protein</fullName>
    </submittedName>
</protein>
<evidence type="ECO:0000313" key="5">
    <source>
        <dbReference type="Proteomes" id="UP000325785"/>
    </source>
</evidence>
<dbReference type="Proteomes" id="UP000051401">
    <property type="component" value="Unassembled WGS sequence"/>
</dbReference>
<keyword evidence="1" id="KW-0812">Transmembrane</keyword>
<dbReference type="RefSeq" id="WP_057814203.1">
    <property type="nucleotide sequence ID" value="NZ_CP031598.1"/>
</dbReference>
<reference evidence="2 4" key="1">
    <citation type="submission" date="2015-04" db="EMBL/GenBank/DDBJ databases">
        <title>The draft genome sequence of Roseovarius indicus B108T.</title>
        <authorList>
            <person name="Li G."/>
            <person name="Lai Q."/>
            <person name="Shao Z."/>
            <person name="Yan P."/>
        </authorList>
    </citation>
    <scope>NUCLEOTIDE SEQUENCE [LARGE SCALE GENOMIC DNA]</scope>
    <source>
        <strain evidence="2 4">B108</strain>
    </source>
</reference>
<keyword evidence="1" id="KW-1133">Transmembrane helix</keyword>
<dbReference type="STRING" id="540747.SAMN04488031_10334"/>
<gene>
    <name evidence="3" type="ORF">RIdsm_01621</name>
    <name evidence="2" type="ORF">XM52_05985</name>
</gene>
<name>A0A0T5PDM9_9RHOB</name>
<evidence type="ECO:0000313" key="3">
    <source>
        <dbReference type="EMBL" id="QEW25832.1"/>
    </source>
</evidence>
<keyword evidence="4" id="KW-1185">Reference proteome</keyword>
<dbReference type="EMBL" id="CP031598">
    <property type="protein sequence ID" value="QEW25832.1"/>
    <property type="molecule type" value="Genomic_DNA"/>
</dbReference>
<dbReference type="InterPro" id="IPR019629">
    <property type="entry name" value="Uncharacterised_HI1736/YgjV"/>
</dbReference>
<feature type="transmembrane region" description="Helical" evidence="1">
    <location>
        <begin position="155"/>
        <end position="172"/>
    </location>
</feature>
<organism evidence="2 4">
    <name type="scientific">Roseovarius indicus</name>
    <dbReference type="NCBI Taxonomy" id="540747"/>
    <lineage>
        <taxon>Bacteria</taxon>
        <taxon>Pseudomonadati</taxon>
        <taxon>Pseudomonadota</taxon>
        <taxon>Alphaproteobacteria</taxon>
        <taxon>Rhodobacterales</taxon>
        <taxon>Roseobacteraceae</taxon>
        <taxon>Roseovarius</taxon>
    </lineage>
</organism>
<sequence>MIAQIFPDDPATLLTGLAAILCLSSSPAFGNRKAMLTAQLAASAFFLAHYLCLGITVAAAANALGFVQTLAAILAPCSARMNRLGYGLIGLMLLGGFWFWQGPISGLSMLAMTAIALGRMQTDQLRLRLLLLAGGAAWIAHDFIGEAWLALVADIGAFMIGLVALVAMHVCIRIEWRLPAPMSANPAA</sequence>